<dbReference type="SMART" id="SM00271">
    <property type="entry name" value="DnaJ"/>
    <property type="match status" value="1"/>
</dbReference>
<keyword evidence="3" id="KW-0812">Transmembrane</keyword>
<evidence type="ECO:0000256" key="1">
    <source>
        <dbReference type="ARBA" id="ARBA00023186"/>
    </source>
</evidence>
<dbReference type="InterPro" id="IPR036869">
    <property type="entry name" value="J_dom_sf"/>
</dbReference>
<dbReference type="EMBL" id="JSYZ01000012">
    <property type="protein sequence ID" value="KPA89992.1"/>
    <property type="molecule type" value="Genomic_DNA"/>
</dbReference>
<name>A0A0N0E3E8_9PSED</name>
<keyword evidence="1" id="KW-0143">Chaperone</keyword>
<dbReference type="RefSeq" id="WP_054063340.1">
    <property type="nucleotide sequence ID" value="NZ_JSYZ01000012.1"/>
</dbReference>
<evidence type="ECO:0000256" key="3">
    <source>
        <dbReference type="SAM" id="Phobius"/>
    </source>
</evidence>
<protein>
    <submittedName>
        <fullName evidence="5">DnaJ-class molecular chaperone with C-terminal Zn finger domain</fullName>
    </submittedName>
</protein>
<dbReference type="Pfam" id="PF00226">
    <property type="entry name" value="DnaJ"/>
    <property type="match status" value="1"/>
</dbReference>
<organism evidence="5 6">
    <name type="scientific">Pseudomonas asplenii</name>
    <dbReference type="NCBI Taxonomy" id="53407"/>
    <lineage>
        <taxon>Bacteria</taxon>
        <taxon>Pseudomonadati</taxon>
        <taxon>Pseudomonadota</taxon>
        <taxon>Gammaproteobacteria</taxon>
        <taxon>Pseudomonadales</taxon>
        <taxon>Pseudomonadaceae</taxon>
        <taxon>Pseudomonas</taxon>
    </lineage>
</organism>
<keyword evidence="3" id="KW-0472">Membrane</keyword>
<comment type="caution">
    <text evidence="5">The sequence shown here is derived from an EMBL/GenBank/DDBJ whole genome shotgun (WGS) entry which is preliminary data.</text>
</comment>
<evidence type="ECO:0000256" key="2">
    <source>
        <dbReference type="SAM" id="MobiDB-lite"/>
    </source>
</evidence>
<evidence type="ECO:0000313" key="6">
    <source>
        <dbReference type="Proteomes" id="UP000037931"/>
    </source>
</evidence>
<evidence type="ECO:0000313" key="5">
    <source>
        <dbReference type="EMBL" id="KPA89992.1"/>
    </source>
</evidence>
<dbReference type="Gene3D" id="1.10.287.110">
    <property type="entry name" value="DnaJ domain"/>
    <property type="match status" value="1"/>
</dbReference>
<sequence>MDCWSILQLTEDADERSIKRSYARLLKVTRPDENAEAFQRLREAYEEALDIARWRDDDEVVVERRPPEPAVVVEAPEQPDGSRLPPLQPPNGPSAAQQAEDRAQALMSGLSPEHLPERWEQAVQQDCASAFEQALLRLCFEQPGLRGAILGWAVQQREWLTPWQTVRMAPEQEQTLSADLLQGYRQELQAQLEAGQEREFINQLQHYSGQPWLRIFDRRLQWQHLLLQMLHESQWSLPLFERVCQLFGWDERTGVTPEPEWLWQALLGRCHEEGFYQNLLARAQVQPSPSSEHMAAHLLLGSGSRWQKFRKIRKFSGADWQACQQLSEQLTHRHPRLIERLPEPDVFFWHKYLPRNVPDHGWIVFGLLLTLAYLLALVPGMAGHLGKGQTMEGAVFGSLIIAGALALLGRTVASWWVVLAWNLSPLDVWLTEHLLPKRLSANGRVLLIRHGVLQLIITGVFWAALGLLGMVSVLGIGLVGLTDSQRKPIEPAGSFWRSPWQTVCYWTQWSTRQWCFAALMLVVSSLCVHFFPGFPLTSSKSH</sequence>
<dbReference type="AlphaFoldDB" id="A0A0N0E3E8"/>
<dbReference type="PROSITE" id="PS50076">
    <property type="entry name" value="DNAJ_2"/>
    <property type="match status" value="1"/>
</dbReference>
<feature type="region of interest" description="Disordered" evidence="2">
    <location>
        <begin position="65"/>
        <end position="102"/>
    </location>
</feature>
<feature type="transmembrane region" description="Helical" evidence="3">
    <location>
        <begin position="452"/>
        <end position="481"/>
    </location>
</feature>
<dbReference type="CDD" id="cd06257">
    <property type="entry name" value="DnaJ"/>
    <property type="match status" value="1"/>
</dbReference>
<feature type="transmembrane region" description="Helical" evidence="3">
    <location>
        <begin position="362"/>
        <end position="382"/>
    </location>
</feature>
<keyword evidence="6" id="KW-1185">Reference proteome</keyword>
<feature type="domain" description="J" evidence="4">
    <location>
        <begin position="2"/>
        <end position="61"/>
    </location>
</feature>
<dbReference type="OrthoDB" id="5524449at2"/>
<proteinExistence type="predicted"/>
<dbReference type="PATRIC" id="fig|50340.43.peg.752"/>
<reference evidence="5 6" key="1">
    <citation type="journal article" date="2015" name="PLoS ONE">
        <title>Rice-Infecting Pseudomonas Genomes Are Highly Accessorized and Harbor Multiple Putative Virulence Mechanisms to Cause Sheath Brown Rot.</title>
        <authorList>
            <person name="Quibod I.L."/>
            <person name="Grande G."/>
            <person name="Oreiro E.G."/>
            <person name="Borja F.N."/>
            <person name="Dossa G.S."/>
            <person name="Mauleon R."/>
            <person name="Cruz C.V."/>
            <person name="Oliva R."/>
        </authorList>
    </citation>
    <scope>NUCLEOTIDE SEQUENCE [LARGE SCALE GENOMIC DNA]</scope>
    <source>
        <strain evidence="5 6">IRRI 6609</strain>
    </source>
</reference>
<gene>
    <name evidence="5" type="ORF">PF66_03454</name>
</gene>
<feature type="transmembrane region" description="Helical" evidence="3">
    <location>
        <begin position="394"/>
        <end position="418"/>
    </location>
</feature>
<feature type="transmembrane region" description="Helical" evidence="3">
    <location>
        <begin position="514"/>
        <end position="534"/>
    </location>
</feature>
<evidence type="ECO:0000259" key="4">
    <source>
        <dbReference type="PROSITE" id="PS50076"/>
    </source>
</evidence>
<accession>A0A0N0E3E8</accession>
<dbReference type="SUPFAM" id="SSF46565">
    <property type="entry name" value="Chaperone J-domain"/>
    <property type="match status" value="1"/>
</dbReference>
<dbReference type="InterPro" id="IPR001623">
    <property type="entry name" value="DnaJ_domain"/>
</dbReference>
<keyword evidence="3" id="KW-1133">Transmembrane helix</keyword>
<dbReference type="STRING" id="50340.PF66_03454"/>
<dbReference type="Proteomes" id="UP000037931">
    <property type="component" value="Unassembled WGS sequence"/>
</dbReference>